<protein>
    <submittedName>
        <fullName evidence="1">Uncharacterized protein</fullName>
    </submittedName>
</protein>
<dbReference type="STRING" id="1229726.GRFL_3251"/>
<reference evidence="1 2" key="1">
    <citation type="submission" date="2016-07" db="EMBL/GenBank/DDBJ databases">
        <title>Multi-omics approach to identify versatile polysaccharide utilization systems of a marine flavobacterium Gramella flava.</title>
        <authorList>
            <person name="Tang K."/>
        </authorList>
    </citation>
    <scope>NUCLEOTIDE SEQUENCE [LARGE SCALE GENOMIC DNA]</scope>
    <source>
        <strain evidence="1 2">JLT2011</strain>
    </source>
</reference>
<dbReference type="InterPro" id="IPR025514">
    <property type="entry name" value="DUF4402"/>
</dbReference>
<dbReference type="EMBL" id="CP016359">
    <property type="protein sequence ID" value="APU69975.1"/>
    <property type="molecule type" value="Genomic_DNA"/>
</dbReference>
<organism evidence="1 2">
    <name type="scientific">Christiangramia flava JLT2011</name>
    <dbReference type="NCBI Taxonomy" id="1229726"/>
    <lineage>
        <taxon>Bacteria</taxon>
        <taxon>Pseudomonadati</taxon>
        <taxon>Bacteroidota</taxon>
        <taxon>Flavobacteriia</taxon>
        <taxon>Flavobacteriales</taxon>
        <taxon>Flavobacteriaceae</taxon>
        <taxon>Christiangramia</taxon>
    </lineage>
</organism>
<sequence length="167" mass="17993">MIRKLIFLNILFLLPFAGLMAQNASSARVNSTATIVEPIEIIKNVDLHFGNVISGYSAGTVVLAPDGSRTAVGVELSAANPGEVSAAEAIVYHGDYSYSITFPDNFRLFNENNPNQFLMIDQFQVSPVAQESGSDILKIGATLNLQANQLPGFYTNATGFNITVTYN</sequence>
<accession>A0A1L7IA41</accession>
<evidence type="ECO:0000313" key="1">
    <source>
        <dbReference type="EMBL" id="APU69975.1"/>
    </source>
</evidence>
<proteinExistence type="predicted"/>
<dbReference type="OrthoDB" id="1436810at2"/>
<dbReference type="Pfam" id="PF14352">
    <property type="entry name" value="DUF4402"/>
    <property type="match status" value="1"/>
</dbReference>
<gene>
    <name evidence="1" type="ORF">GRFL_3251</name>
</gene>
<dbReference type="AlphaFoldDB" id="A0A1L7IA41"/>
<dbReference type="KEGG" id="gfl:GRFL_3251"/>
<dbReference type="RefSeq" id="WP_083645556.1">
    <property type="nucleotide sequence ID" value="NZ_AMRU01000004.1"/>
</dbReference>
<evidence type="ECO:0000313" key="2">
    <source>
        <dbReference type="Proteomes" id="UP000186230"/>
    </source>
</evidence>
<name>A0A1L7IA41_9FLAO</name>
<keyword evidence="2" id="KW-1185">Reference proteome</keyword>
<dbReference type="Proteomes" id="UP000186230">
    <property type="component" value="Chromosome"/>
</dbReference>